<evidence type="ECO:0000256" key="1">
    <source>
        <dbReference type="SAM" id="MobiDB-lite"/>
    </source>
</evidence>
<feature type="region of interest" description="Disordered" evidence="1">
    <location>
        <begin position="71"/>
        <end position="98"/>
    </location>
</feature>
<accession>A0AAW2TK28</accession>
<dbReference type="AlphaFoldDB" id="A0AAW2TK28"/>
<reference evidence="2" key="1">
    <citation type="submission" date="2020-06" db="EMBL/GenBank/DDBJ databases">
        <authorList>
            <person name="Li T."/>
            <person name="Hu X."/>
            <person name="Zhang T."/>
            <person name="Song X."/>
            <person name="Zhang H."/>
            <person name="Dai N."/>
            <person name="Sheng W."/>
            <person name="Hou X."/>
            <person name="Wei L."/>
        </authorList>
    </citation>
    <scope>NUCLEOTIDE SEQUENCE</scope>
    <source>
        <strain evidence="2">KEN1</strain>
        <tissue evidence="2">Leaf</tissue>
    </source>
</reference>
<comment type="caution">
    <text evidence="2">The sequence shown here is derived from an EMBL/GenBank/DDBJ whole genome shotgun (WGS) entry which is preliminary data.</text>
</comment>
<name>A0AAW2TK28_9LAMI</name>
<reference evidence="2" key="2">
    <citation type="journal article" date="2024" name="Plant">
        <title>Genomic evolution and insights into agronomic trait innovations of Sesamum species.</title>
        <authorList>
            <person name="Miao H."/>
            <person name="Wang L."/>
            <person name="Qu L."/>
            <person name="Liu H."/>
            <person name="Sun Y."/>
            <person name="Le M."/>
            <person name="Wang Q."/>
            <person name="Wei S."/>
            <person name="Zheng Y."/>
            <person name="Lin W."/>
            <person name="Duan Y."/>
            <person name="Cao H."/>
            <person name="Xiong S."/>
            <person name="Wang X."/>
            <person name="Wei L."/>
            <person name="Li C."/>
            <person name="Ma Q."/>
            <person name="Ju M."/>
            <person name="Zhao R."/>
            <person name="Li G."/>
            <person name="Mu C."/>
            <person name="Tian Q."/>
            <person name="Mei H."/>
            <person name="Zhang T."/>
            <person name="Gao T."/>
            <person name="Zhang H."/>
        </authorList>
    </citation>
    <scope>NUCLEOTIDE SEQUENCE</scope>
    <source>
        <strain evidence="2">KEN1</strain>
    </source>
</reference>
<evidence type="ECO:0000313" key="2">
    <source>
        <dbReference type="EMBL" id="KAL0405298.1"/>
    </source>
</evidence>
<dbReference type="EMBL" id="JACGWN010000014">
    <property type="protein sequence ID" value="KAL0405298.1"/>
    <property type="molecule type" value="Genomic_DNA"/>
</dbReference>
<sequence>MGIRTGFGPKPNKARVRAFCQHVHNFFLFKPPQNSNAIHQYSAPLRLGTEEQHNFHANSCTFGATRVLQMKFQHESPEDETEPLRDEHDATCKEQATR</sequence>
<protein>
    <submittedName>
        <fullName evidence="2">Uncharacterized protein</fullName>
    </submittedName>
</protein>
<feature type="compositionally biased region" description="Basic and acidic residues" evidence="1">
    <location>
        <begin position="72"/>
        <end position="98"/>
    </location>
</feature>
<organism evidence="2">
    <name type="scientific">Sesamum latifolium</name>
    <dbReference type="NCBI Taxonomy" id="2727402"/>
    <lineage>
        <taxon>Eukaryota</taxon>
        <taxon>Viridiplantae</taxon>
        <taxon>Streptophyta</taxon>
        <taxon>Embryophyta</taxon>
        <taxon>Tracheophyta</taxon>
        <taxon>Spermatophyta</taxon>
        <taxon>Magnoliopsida</taxon>
        <taxon>eudicotyledons</taxon>
        <taxon>Gunneridae</taxon>
        <taxon>Pentapetalae</taxon>
        <taxon>asterids</taxon>
        <taxon>lamiids</taxon>
        <taxon>Lamiales</taxon>
        <taxon>Pedaliaceae</taxon>
        <taxon>Sesamum</taxon>
    </lineage>
</organism>
<gene>
    <name evidence="2" type="ORF">Slati_3843700</name>
</gene>
<proteinExistence type="predicted"/>